<dbReference type="SUPFAM" id="SSF57716">
    <property type="entry name" value="Glucocorticoid receptor-like (DNA-binding domain)"/>
    <property type="match status" value="2"/>
</dbReference>
<evidence type="ECO:0000313" key="11">
    <source>
        <dbReference type="WBParaSite" id="PTRK_0000436800.1"/>
    </source>
</evidence>
<evidence type="ECO:0000256" key="3">
    <source>
        <dbReference type="ARBA" id="ARBA00022723"/>
    </source>
</evidence>
<accession>A0A0N4ZAD5</accession>
<dbReference type="Gene3D" id="2.10.110.10">
    <property type="entry name" value="Cysteine Rich Protein"/>
    <property type="match status" value="1"/>
</dbReference>
<evidence type="ECO:0000313" key="10">
    <source>
        <dbReference type="Proteomes" id="UP000038045"/>
    </source>
</evidence>
<evidence type="ECO:0000256" key="1">
    <source>
        <dbReference type="ARBA" id="ARBA00004123"/>
    </source>
</evidence>
<dbReference type="STRING" id="131310.A0A0N4ZAD5"/>
<organism evidence="10 11">
    <name type="scientific">Parastrongyloides trichosuri</name>
    <name type="common">Possum-specific nematode worm</name>
    <dbReference type="NCBI Taxonomy" id="131310"/>
    <lineage>
        <taxon>Eukaryota</taxon>
        <taxon>Metazoa</taxon>
        <taxon>Ecdysozoa</taxon>
        <taxon>Nematoda</taxon>
        <taxon>Chromadorea</taxon>
        <taxon>Rhabditida</taxon>
        <taxon>Tylenchina</taxon>
        <taxon>Panagrolaimomorpha</taxon>
        <taxon>Strongyloidoidea</taxon>
        <taxon>Strongyloididae</taxon>
        <taxon>Parastrongyloides</taxon>
    </lineage>
</organism>
<dbReference type="AlphaFoldDB" id="A0A0N4ZAD5"/>
<dbReference type="GO" id="GO:0046872">
    <property type="term" value="F:metal ion binding"/>
    <property type="evidence" value="ECO:0007669"/>
    <property type="project" value="UniProtKB-KW"/>
</dbReference>
<proteinExistence type="predicted"/>
<evidence type="ECO:0000256" key="6">
    <source>
        <dbReference type="ARBA" id="ARBA00023038"/>
    </source>
</evidence>
<evidence type="ECO:0000256" key="8">
    <source>
        <dbReference type="PROSITE-ProRule" id="PRU00125"/>
    </source>
</evidence>
<dbReference type="InterPro" id="IPR001781">
    <property type="entry name" value="Znf_LIM"/>
</dbReference>
<keyword evidence="10" id="KW-1185">Reference proteome</keyword>
<evidence type="ECO:0000256" key="2">
    <source>
        <dbReference type="ARBA" id="ARBA00022541"/>
    </source>
</evidence>
<dbReference type="PANTHER" id="PTHR24215:SF35">
    <property type="entry name" value="MUSCLE LIM PROTEIN MLP84B"/>
    <property type="match status" value="1"/>
</dbReference>
<keyword evidence="4" id="KW-0677">Repeat</keyword>
<dbReference type="Pfam" id="PF00412">
    <property type="entry name" value="LIM"/>
    <property type="match status" value="1"/>
</dbReference>
<dbReference type="GO" id="GO:0005634">
    <property type="term" value="C:nucleus"/>
    <property type="evidence" value="ECO:0007669"/>
    <property type="project" value="UniProtKB-SubCell"/>
</dbReference>
<evidence type="ECO:0000256" key="4">
    <source>
        <dbReference type="ARBA" id="ARBA00022737"/>
    </source>
</evidence>
<feature type="domain" description="LIM zinc-binding" evidence="9">
    <location>
        <begin position="95"/>
        <end position="155"/>
    </location>
</feature>
<keyword evidence="6 8" id="KW-0440">LIM domain</keyword>
<dbReference type="GO" id="GO:0030018">
    <property type="term" value="C:Z disc"/>
    <property type="evidence" value="ECO:0007669"/>
    <property type="project" value="UniProtKB-ARBA"/>
</dbReference>
<dbReference type="GO" id="GO:0030036">
    <property type="term" value="P:actin cytoskeleton organization"/>
    <property type="evidence" value="ECO:0007669"/>
    <property type="project" value="TreeGrafter"/>
</dbReference>
<protein>
    <submittedName>
        <fullName evidence="11">LIM zinc-binding domain-containing protein</fullName>
    </submittedName>
</protein>
<dbReference type="PROSITE" id="PS50023">
    <property type="entry name" value="LIM_DOMAIN_2"/>
    <property type="match status" value="1"/>
</dbReference>
<dbReference type="GO" id="GO:0007517">
    <property type="term" value="P:muscle organ development"/>
    <property type="evidence" value="ECO:0007669"/>
    <property type="project" value="UniProtKB-KW"/>
</dbReference>
<comment type="subcellular location">
    <subcellularLocation>
        <location evidence="1">Nucleus</location>
    </subcellularLocation>
</comment>
<dbReference type="SMART" id="SM00132">
    <property type="entry name" value="LIM"/>
    <property type="match status" value="1"/>
</dbReference>
<evidence type="ECO:0000256" key="7">
    <source>
        <dbReference type="ARBA" id="ARBA00023242"/>
    </source>
</evidence>
<sequence length="171" mass="19375">MSNFLNNNNLPPIMDKEALTAPYKPRSNVFHTVRAYHSDDVKTLKEDYLAKDISAFIESPKKRINCEDKLSRPTTITKINKRGNLSNNDLSFKSKNCKRCNEVVYEAEKVLTAGSVWHKRCFRCVACSKSLQLGQISERNNDIFCNNCYAKDYGPKGYGHGVNCGTLSLNK</sequence>
<name>A0A0N4ZAD5_PARTI</name>
<dbReference type="FunFam" id="2.10.110.10:FF:000001">
    <property type="entry name" value="Cysteine and glycine-rich protein 1"/>
    <property type="match status" value="1"/>
</dbReference>
<dbReference type="PROSITE" id="PS00478">
    <property type="entry name" value="LIM_DOMAIN_1"/>
    <property type="match status" value="1"/>
</dbReference>
<keyword evidence="5 8" id="KW-0862">Zinc</keyword>
<keyword evidence="2" id="KW-0517">Myogenesis</keyword>
<reference evidence="11" key="1">
    <citation type="submission" date="2017-02" db="UniProtKB">
        <authorList>
            <consortium name="WormBaseParasite"/>
        </authorList>
    </citation>
    <scope>IDENTIFICATION</scope>
</reference>
<dbReference type="WBParaSite" id="PTRK_0000436800.1">
    <property type="protein sequence ID" value="PTRK_0000436800.1"/>
    <property type="gene ID" value="PTRK_0000436800"/>
</dbReference>
<dbReference type="PANTHER" id="PTHR24215">
    <property type="entry name" value="RHO-GTPASE-ACTIVATING PROTEIN LRG1"/>
    <property type="match status" value="1"/>
</dbReference>
<evidence type="ECO:0000259" key="9">
    <source>
        <dbReference type="PROSITE" id="PS50023"/>
    </source>
</evidence>
<dbReference type="Proteomes" id="UP000038045">
    <property type="component" value="Unplaced"/>
</dbReference>
<evidence type="ECO:0000256" key="5">
    <source>
        <dbReference type="ARBA" id="ARBA00022833"/>
    </source>
</evidence>
<dbReference type="GO" id="GO:0060537">
    <property type="term" value="P:muscle tissue development"/>
    <property type="evidence" value="ECO:0007669"/>
    <property type="project" value="UniProtKB-ARBA"/>
</dbReference>
<keyword evidence="7" id="KW-0539">Nucleus</keyword>
<keyword evidence="3 8" id="KW-0479">Metal-binding</keyword>